<comment type="caution">
    <text evidence="2">The sequence shown here is derived from an EMBL/GenBank/DDBJ whole genome shotgun (WGS) entry which is preliminary data.</text>
</comment>
<feature type="compositionally biased region" description="Polar residues" evidence="1">
    <location>
        <begin position="194"/>
        <end position="209"/>
    </location>
</feature>
<keyword evidence="3" id="KW-1185">Reference proteome</keyword>
<dbReference type="OrthoDB" id="407617at2759"/>
<feature type="compositionally biased region" description="Polar residues" evidence="1">
    <location>
        <begin position="1"/>
        <end position="18"/>
    </location>
</feature>
<evidence type="ECO:0000313" key="3">
    <source>
        <dbReference type="Proteomes" id="UP000813461"/>
    </source>
</evidence>
<evidence type="ECO:0000256" key="1">
    <source>
        <dbReference type="SAM" id="MobiDB-lite"/>
    </source>
</evidence>
<dbReference type="Proteomes" id="UP000813461">
    <property type="component" value="Unassembled WGS sequence"/>
</dbReference>
<feature type="compositionally biased region" description="Basic residues" evidence="1">
    <location>
        <begin position="109"/>
        <end position="120"/>
    </location>
</feature>
<feature type="region of interest" description="Disordered" evidence="1">
    <location>
        <begin position="1"/>
        <end position="39"/>
    </location>
</feature>
<dbReference type="AlphaFoldDB" id="A0A8K0W1T1"/>
<reference evidence="2" key="1">
    <citation type="journal article" date="2021" name="Nat. Commun.">
        <title>Genetic determinants of endophytism in the Arabidopsis root mycobiome.</title>
        <authorList>
            <person name="Mesny F."/>
            <person name="Miyauchi S."/>
            <person name="Thiergart T."/>
            <person name="Pickel B."/>
            <person name="Atanasova L."/>
            <person name="Karlsson M."/>
            <person name="Huettel B."/>
            <person name="Barry K.W."/>
            <person name="Haridas S."/>
            <person name="Chen C."/>
            <person name="Bauer D."/>
            <person name="Andreopoulos W."/>
            <person name="Pangilinan J."/>
            <person name="LaButti K."/>
            <person name="Riley R."/>
            <person name="Lipzen A."/>
            <person name="Clum A."/>
            <person name="Drula E."/>
            <person name="Henrissat B."/>
            <person name="Kohler A."/>
            <person name="Grigoriev I.V."/>
            <person name="Martin F.M."/>
            <person name="Hacquard S."/>
        </authorList>
    </citation>
    <scope>NUCLEOTIDE SEQUENCE</scope>
    <source>
        <strain evidence="2">MPI-SDFR-AT-0120</strain>
    </source>
</reference>
<organism evidence="2 3">
    <name type="scientific">Paraphoma chrysanthemicola</name>
    <dbReference type="NCBI Taxonomy" id="798071"/>
    <lineage>
        <taxon>Eukaryota</taxon>
        <taxon>Fungi</taxon>
        <taxon>Dikarya</taxon>
        <taxon>Ascomycota</taxon>
        <taxon>Pezizomycotina</taxon>
        <taxon>Dothideomycetes</taxon>
        <taxon>Pleosporomycetidae</taxon>
        <taxon>Pleosporales</taxon>
        <taxon>Pleosporineae</taxon>
        <taxon>Phaeosphaeriaceae</taxon>
        <taxon>Paraphoma</taxon>
    </lineage>
</organism>
<dbReference type="EMBL" id="JAGMVJ010000004">
    <property type="protein sequence ID" value="KAH7091041.1"/>
    <property type="molecule type" value="Genomic_DNA"/>
</dbReference>
<feature type="region of interest" description="Disordered" evidence="1">
    <location>
        <begin position="186"/>
        <end position="210"/>
    </location>
</feature>
<accession>A0A8K0W1T1</accession>
<feature type="region of interest" description="Disordered" evidence="1">
    <location>
        <begin position="109"/>
        <end position="130"/>
    </location>
</feature>
<protein>
    <submittedName>
        <fullName evidence="2">Uncharacterized protein</fullName>
    </submittedName>
</protein>
<proteinExistence type="predicted"/>
<gene>
    <name evidence="2" type="ORF">FB567DRAFT_263198</name>
</gene>
<evidence type="ECO:0000313" key="2">
    <source>
        <dbReference type="EMBL" id="KAH7091041.1"/>
    </source>
</evidence>
<sequence length="299" mass="32052">MASSTTTKVTSLDSQSDGPSVPHPTPATEALDCEVVDPPPPMDFAAVTKILAPITESLNESAEEAMYPSPPINTPIVGSPTPSLNIRLPFRGRGFSVIGDRLAKLKIKERKSSHGHHHHHGTDVTSSSVRSAEPSVAGECDDCDAASNCEVMSEGCKDKDCPGHVSSPTVNPRIVEYLSFTSKDLPNHAAPPATGTTLAQHASSTSTTALDGDILRSHVSGKSDGVTEKSNWAEELEDNLDRACYRLEQLAHDEHATDPTKSVEDYYVARLRRLLGASTRQVPVNIARINKKAGEIEKD</sequence>
<name>A0A8K0W1T1_9PLEO</name>